<sequence length="294" mass="32404">MMELSYAPLVPFMNERLPGMSPLRYRDWLFRDEAFGPQMAYRDRLLAAHPDVVVAGEGRRGAEELLDLVLATLAAHDAGYQIGDAIAERPDGVLIPLDRDRPFATLGRLAQEDFLILDRGGDGGEHVLVGGVLCFPSRWSLTEKMNRPLSEVHDRVPAYDSQLAARVQRLFDGLTPERPLVRANWLVHSVNELHQPGSFSSASKPQEQTGRFWLRVERQAILKLPQTGVAVFTVKTLLTPIEALHEDHRAGLIAALERQGSAMRDYHGGAAHSDAAIAALRNLADGAAANTPDR</sequence>
<reference evidence="1 2" key="1">
    <citation type="submission" date="2020-02" db="EMBL/GenBank/DDBJ databases">
        <title>complete genome sequence of Rhodobacteraceae bacterium.</title>
        <authorList>
            <person name="Park J."/>
            <person name="Kim Y.-S."/>
            <person name="Kim K.-H."/>
        </authorList>
    </citation>
    <scope>NUCLEOTIDE SEQUENCE [LARGE SCALE GENOMIC DNA]</scope>
    <source>
        <strain evidence="1 2">RR4-56</strain>
    </source>
</reference>
<name>A0A7L5BYB7_9RHOB</name>
<evidence type="ECO:0000313" key="2">
    <source>
        <dbReference type="Proteomes" id="UP000503336"/>
    </source>
</evidence>
<protein>
    <submittedName>
        <fullName evidence="1">DUF3445 domain-containing protein</fullName>
    </submittedName>
</protein>
<organism evidence="1 2">
    <name type="scientific">Pikeienuella piscinae</name>
    <dbReference type="NCBI Taxonomy" id="2748098"/>
    <lineage>
        <taxon>Bacteria</taxon>
        <taxon>Pseudomonadati</taxon>
        <taxon>Pseudomonadota</taxon>
        <taxon>Alphaproteobacteria</taxon>
        <taxon>Rhodobacterales</taxon>
        <taxon>Paracoccaceae</taxon>
        <taxon>Pikeienuella</taxon>
    </lineage>
</organism>
<gene>
    <name evidence="1" type="ORF">G5B40_05120</name>
</gene>
<dbReference type="Proteomes" id="UP000503336">
    <property type="component" value="Chromosome"/>
</dbReference>
<proteinExistence type="predicted"/>
<dbReference type="KEGG" id="hdh:G5B40_05120"/>
<dbReference type="EMBL" id="CP049056">
    <property type="protein sequence ID" value="QIE54884.1"/>
    <property type="molecule type" value="Genomic_DNA"/>
</dbReference>
<keyword evidence="2" id="KW-1185">Reference proteome</keyword>
<dbReference type="Pfam" id="PF11927">
    <property type="entry name" value="HODM_asu-like"/>
    <property type="match status" value="1"/>
</dbReference>
<dbReference type="AlphaFoldDB" id="A0A7L5BYB7"/>
<dbReference type="InterPro" id="IPR021848">
    <property type="entry name" value="HODM_asu-like"/>
</dbReference>
<accession>A0A7L5BYB7</accession>
<evidence type="ECO:0000313" key="1">
    <source>
        <dbReference type="EMBL" id="QIE54884.1"/>
    </source>
</evidence>